<reference evidence="3" key="1">
    <citation type="journal article" date="2012" name="Proc. Natl. Acad. Sci. U.S.A.">
        <title>Antigenic diversity is generated by distinct evolutionary mechanisms in African trypanosome species.</title>
        <authorList>
            <person name="Jackson A.P."/>
            <person name="Berry A."/>
            <person name="Aslett M."/>
            <person name="Allison H.C."/>
            <person name="Burton P."/>
            <person name="Vavrova-Anderson J."/>
            <person name="Brown R."/>
            <person name="Browne H."/>
            <person name="Corton N."/>
            <person name="Hauser H."/>
            <person name="Gamble J."/>
            <person name="Gilderthorp R."/>
            <person name="Marcello L."/>
            <person name="McQuillan J."/>
            <person name="Otto T.D."/>
            <person name="Quail M.A."/>
            <person name="Sanders M.J."/>
            <person name="van Tonder A."/>
            <person name="Ginger M.L."/>
            <person name="Field M.C."/>
            <person name="Barry J.D."/>
            <person name="Hertz-Fowler C."/>
            <person name="Berriman M."/>
        </authorList>
    </citation>
    <scope>NUCLEOTIDE SEQUENCE</scope>
    <source>
        <strain evidence="3">Y486</strain>
    </source>
</reference>
<evidence type="ECO:0000259" key="2">
    <source>
        <dbReference type="Pfam" id="PF23276"/>
    </source>
</evidence>
<dbReference type="PANTHER" id="PTHR47938:SF35">
    <property type="entry name" value="PENTATRICOPEPTIDE REPEAT-CONTAINING PROTEIN 4, MITOCHONDRIAL-RELATED"/>
    <property type="match status" value="1"/>
</dbReference>
<protein>
    <recommendedName>
        <fullName evidence="2">Pentatricopeptide repeat-containing protein-mitochondrial domain-containing protein</fullName>
    </recommendedName>
</protein>
<dbReference type="GO" id="GO:0003729">
    <property type="term" value="F:mRNA binding"/>
    <property type="evidence" value="ECO:0007669"/>
    <property type="project" value="TreeGrafter"/>
</dbReference>
<dbReference type="AlphaFoldDB" id="G0U5J7"/>
<dbReference type="PANTHER" id="PTHR47938">
    <property type="entry name" value="RESPIRATORY COMPLEX I CHAPERONE (CIA84), PUTATIVE (AFU_ORTHOLOGUE AFUA_2G06020)-RELATED"/>
    <property type="match status" value="1"/>
</dbReference>
<gene>
    <name evidence="3" type="ORF">TVY486_1002010</name>
</gene>
<name>G0U5J7_TRYVY</name>
<dbReference type="Gene3D" id="1.25.40.10">
    <property type="entry name" value="Tetratricopeptide repeat domain"/>
    <property type="match status" value="2"/>
</dbReference>
<keyword evidence="1" id="KW-0677">Repeat</keyword>
<dbReference type="InterPro" id="IPR057027">
    <property type="entry name" value="TPR_mt"/>
</dbReference>
<dbReference type="InterPro" id="IPR002885">
    <property type="entry name" value="PPR_rpt"/>
</dbReference>
<feature type="domain" description="Pentatricopeptide repeat-containing protein-mitochondrial" evidence="2">
    <location>
        <begin position="301"/>
        <end position="441"/>
    </location>
</feature>
<evidence type="ECO:0000256" key="1">
    <source>
        <dbReference type="ARBA" id="ARBA00022737"/>
    </source>
</evidence>
<sequence>MLLLRRNLLRRFERRTLICAQVTFARRHTQDACLKGGYLSNFTTLARIIECLEKKNYDGVAHLYDSEFHVSNMSLIEFAGGASHARDVALCLMRAFTALGRMDRVREVFMIGLRDLQSRRNTSYRGAPDHNEAADRSVATLNTSFFNTYLEVLTRRKNFANEEVLFVLREMRTVGVAPDALTYHYLIELHIRMGVDPVSLWNDMRREAKVDPLPCTIQALLLEVVPSSPDTLFVVDVTREALKHGSSVMDKRLLAEMMEQWLRKSQDYPPEYVLWLMFELELRCVVDKSSFVQFVQKQHVAELLQRCAKCADAETAVKVLALMDRHVFPKTADVLSLVLWCWAQAMELEKAFDLLELMARKGYLEMTDPFKKYTVDCLRQVMDRHFMMALADALSSPSLLERALAHLRSRRQRGLTVSAHSLDIVVLAAAKLGEERWAMTLVANYVSEWGVQQRTNTYNCLLVGLSSQRGNSLQRVVYEAMLDNGVSPNAFTFRVLIRQAVLADSIDEAIEFLEKVTSHTGLRVEVEMVLPILERAARAGDVETVNSMSKFALDCDIGIDAAVLNNVVKLLTEAGQSADVIKGHLQLHEALRSRSKVGRQRARNDIAM</sequence>
<accession>G0U5J7</accession>
<dbReference type="Pfam" id="PF13812">
    <property type="entry name" value="PPR_3"/>
    <property type="match status" value="1"/>
</dbReference>
<dbReference type="InterPro" id="IPR011990">
    <property type="entry name" value="TPR-like_helical_dom_sf"/>
</dbReference>
<dbReference type="EMBL" id="HE573026">
    <property type="protein sequence ID" value="CCC51148.1"/>
    <property type="molecule type" value="Genomic_DNA"/>
</dbReference>
<dbReference type="Pfam" id="PF23276">
    <property type="entry name" value="TPR_24"/>
    <property type="match status" value="1"/>
</dbReference>
<evidence type="ECO:0000313" key="3">
    <source>
        <dbReference type="EMBL" id="CCC51148.1"/>
    </source>
</evidence>
<organism evidence="3">
    <name type="scientific">Trypanosoma vivax (strain Y486)</name>
    <dbReference type="NCBI Taxonomy" id="1055687"/>
    <lineage>
        <taxon>Eukaryota</taxon>
        <taxon>Discoba</taxon>
        <taxon>Euglenozoa</taxon>
        <taxon>Kinetoplastea</taxon>
        <taxon>Metakinetoplastina</taxon>
        <taxon>Trypanosomatida</taxon>
        <taxon>Trypanosomatidae</taxon>
        <taxon>Trypanosoma</taxon>
        <taxon>Duttonella</taxon>
    </lineage>
</organism>
<dbReference type="OMA" id="SLKCDIG"/>
<proteinExistence type="predicted"/>
<dbReference type="VEuPathDB" id="TriTrypDB:TvY486_1002010"/>